<dbReference type="Gene3D" id="3.30.50.10">
    <property type="entry name" value="Erythroid Transcription Factor GATA-1, subunit A"/>
    <property type="match status" value="1"/>
</dbReference>
<evidence type="ECO:0000256" key="2">
    <source>
        <dbReference type="ARBA" id="ARBA00022833"/>
    </source>
</evidence>
<keyword evidence="6" id="KW-1185">Reference proteome</keyword>
<comment type="cofactor">
    <cofactor evidence="3">
        <name>Zn(2+)</name>
        <dbReference type="ChEBI" id="CHEBI:29105"/>
    </cofactor>
    <text evidence="3">Binds 1 zinc ion.</text>
</comment>
<evidence type="ECO:0000313" key="5">
    <source>
        <dbReference type="EMBL" id="UUL81720.1"/>
    </source>
</evidence>
<comment type="similarity">
    <text evidence="3">Belongs to the DNA gyrase inhibitor YacG family.</text>
</comment>
<reference evidence="5" key="1">
    <citation type="submission" date="2022-07" db="EMBL/GenBank/DDBJ databases">
        <title>Sphingomonas sp. nov., a novel bacterium isolated from the north slope of the Mount Everest.</title>
        <authorList>
            <person name="Cui X."/>
            <person name="Liu Y."/>
        </authorList>
    </citation>
    <scope>NUCLEOTIDE SEQUENCE</scope>
    <source>
        <strain evidence="5">S5-59</strain>
    </source>
</reference>
<evidence type="ECO:0000256" key="1">
    <source>
        <dbReference type="ARBA" id="ARBA00022723"/>
    </source>
</evidence>
<comment type="subunit">
    <text evidence="3">Interacts with GyrB.</text>
</comment>
<dbReference type="SUPFAM" id="SSF57716">
    <property type="entry name" value="Glucocorticoid receptor-like (DNA-binding domain)"/>
    <property type="match status" value="1"/>
</dbReference>
<feature type="binding site" evidence="3">
    <location>
        <position position="27"/>
    </location>
    <ligand>
        <name>Zn(2+)</name>
        <dbReference type="ChEBI" id="CHEBI:29105"/>
    </ligand>
</feature>
<evidence type="ECO:0000313" key="6">
    <source>
        <dbReference type="Proteomes" id="UP001058533"/>
    </source>
</evidence>
<dbReference type="Proteomes" id="UP001058533">
    <property type="component" value="Chromosome"/>
</dbReference>
<sequence length="66" mass="7303">MMARRSGCPVCGQPTLAEHKPFCSRGCKDRDLLQWLGEGYRIPGEHVDPDDAEGAQSRLDTSGERD</sequence>
<dbReference type="RefSeq" id="WP_256505436.1">
    <property type="nucleotide sequence ID" value="NZ_CP101740.1"/>
</dbReference>
<dbReference type="PANTHER" id="PTHR36150:SF1">
    <property type="entry name" value="DNA GYRASE INHIBITOR YACG"/>
    <property type="match status" value="1"/>
</dbReference>
<dbReference type="HAMAP" id="MF_00649">
    <property type="entry name" value="DNA_gyrase_inhibitor_YacG"/>
    <property type="match status" value="1"/>
</dbReference>
<feature type="binding site" evidence="3">
    <location>
        <position position="8"/>
    </location>
    <ligand>
        <name>Zn(2+)</name>
        <dbReference type="ChEBI" id="CHEBI:29105"/>
    </ligand>
</feature>
<gene>
    <name evidence="3 5" type="primary">yacG</name>
    <name evidence="5" type="ORF">NMP03_10980</name>
</gene>
<organism evidence="5 6">
    <name type="scientific">Sphingomonas qomolangmaensis</name>
    <dbReference type="NCBI Taxonomy" id="2918765"/>
    <lineage>
        <taxon>Bacteria</taxon>
        <taxon>Pseudomonadati</taxon>
        <taxon>Pseudomonadota</taxon>
        <taxon>Alphaproteobacteria</taxon>
        <taxon>Sphingomonadales</taxon>
        <taxon>Sphingomonadaceae</taxon>
        <taxon>Sphingomonas</taxon>
    </lineage>
</organism>
<evidence type="ECO:0000256" key="3">
    <source>
        <dbReference type="HAMAP-Rule" id="MF_00649"/>
    </source>
</evidence>
<evidence type="ECO:0000256" key="4">
    <source>
        <dbReference type="SAM" id="MobiDB-lite"/>
    </source>
</evidence>
<accession>A0ABY5L7K5</accession>
<proteinExistence type="inferred from homology"/>
<keyword evidence="2 3" id="KW-0862">Zinc</keyword>
<dbReference type="InterPro" id="IPR005584">
    <property type="entry name" value="DNA_gyrase_inhibitor_YacG"/>
</dbReference>
<feature type="region of interest" description="Disordered" evidence="4">
    <location>
        <begin position="41"/>
        <end position="66"/>
    </location>
</feature>
<dbReference type="EMBL" id="CP101740">
    <property type="protein sequence ID" value="UUL81720.1"/>
    <property type="molecule type" value="Genomic_DNA"/>
</dbReference>
<comment type="function">
    <text evidence="3">Inhibits all the catalytic activities of DNA gyrase by preventing its interaction with DNA. Acts by binding directly to the C-terminal domain of GyrB, which probably disrupts DNA binding by the gyrase.</text>
</comment>
<dbReference type="PANTHER" id="PTHR36150">
    <property type="entry name" value="DNA GYRASE INHIBITOR YACG"/>
    <property type="match status" value="1"/>
</dbReference>
<feature type="binding site" evidence="3">
    <location>
        <position position="11"/>
    </location>
    <ligand>
        <name>Zn(2+)</name>
        <dbReference type="ChEBI" id="CHEBI:29105"/>
    </ligand>
</feature>
<name>A0ABY5L7K5_9SPHN</name>
<dbReference type="Pfam" id="PF03884">
    <property type="entry name" value="YacG"/>
    <property type="match status" value="1"/>
</dbReference>
<dbReference type="InterPro" id="IPR013088">
    <property type="entry name" value="Znf_NHR/GATA"/>
</dbReference>
<keyword evidence="1 3" id="KW-0479">Metal-binding</keyword>
<feature type="binding site" evidence="3">
    <location>
        <position position="23"/>
    </location>
    <ligand>
        <name>Zn(2+)</name>
        <dbReference type="ChEBI" id="CHEBI:29105"/>
    </ligand>
</feature>
<protein>
    <recommendedName>
        <fullName evidence="3">DNA gyrase inhibitor YacG</fullName>
    </recommendedName>
</protein>